<feature type="region of interest" description="Disordered" evidence="1">
    <location>
        <begin position="200"/>
        <end position="221"/>
    </location>
</feature>
<accession>A0A9P7UXA4</accession>
<name>A0A9P7UXA4_9AGAR</name>
<dbReference type="GeneID" id="66072875"/>
<evidence type="ECO:0000256" key="1">
    <source>
        <dbReference type="SAM" id="MobiDB-lite"/>
    </source>
</evidence>
<keyword evidence="3" id="KW-0732">Signal</keyword>
<keyword evidence="2" id="KW-0472">Membrane</keyword>
<feature type="transmembrane region" description="Helical" evidence="2">
    <location>
        <begin position="226"/>
        <end position="252"/>
    </location>
</feature>
<evidence type="ECO:0000313" key="4">
    <source>
        <dbReference type="EMBL" id="KAG7096355.1"/>
    </source>
</evidence>
<organism evidence="4 5">
    <name type="scientific">Marasmius oreades</name>
    <name type="common">fairy-ring Marasmius</name>
    <dbReference type="NCBI Taxonomy" id="181124"/>
    <lineage>
        <taxon>Eukaryota</taxon>
        <taxon>Fungi</taxon>
        <taxon>Dikarya</taxon>
        <taxon>Basidiomycota</taxon>
        <taxon>Agaricomycotina</taxon>
        <taxon>Agaricomycetes</taxon>
        <taxon>Agaricomycetidae</taxon>
        <taxon>Agaricales</taxon>
        <taxon>Marasmiineae</taxon>
        <taxon>Marasmiaceae</taxon>
        <taxon>Marasmius</taxon>
    </lineage>
</organism>
<dbReference type="OrthoDB" id="3267422at2759"/>
<feature type="region of interest" description="Disordered" evidence="1">
    <location>
        <begin position="281"/>
        <end position="312"/>
    </location>
</feature>
<dbReference type="KEGG" id="more:E1B28_003799"/>
<keyword evidence="2" id="KW-1133">Transmembrane helix</keyword>
<proteinExistence type="predicted"/>
<reference evidence="4" key="1">
    <citation type="journal article" date="2021" name="Genome Biol. Evol.">
        <title>The assembled and annotated genome of the fairy-ring fungus Marasmius oreades.</title>
        <authorList>
            <person name="Hiltunen M."/>
            <person name="Ament-Velasquez S.L."/>
            <person name="Johannesson H."/>
        </authorList>
    </citation>
    <scope>NUCLEOTIDE SEQUENCE</scope>
    <source>
        <strain evidence="4">03SP1</strain>
    </source>
</reference>
<comment type="caution">
    <text evidence="4">The sequence shown here is derived from an EMBL/GenBank/DDBJ whole genome shotgun (WGS) entry which is preliminary data.</text>
</comment>
<protein>
    <recommendedName>
        <fullName evidence="6">Mid2 domain-containing protein</fullName>
    </recommendedName>
</protein>
<dbReference type="EMBL" id="CM032182">
    <property type="protein sequence ID" value="KAG7096355.1"/>
    <property type="molecule type" value="Genomic_DNA"/>
</dbReference>
<feature type="chain" id="PRO_5040159600" description="Mid2 domain-containing protein" evidence="3">
    <location>
        <begin position="34"/>
        <end position="312"/>
    </location>
</feature>
<feature type="signal peptide" evidence="3">
    <location>
        <begin position="1"/>
        <end position="33"/>
    </location>
</feature>
<evidence type="ECO:0000256" key="2">
    <source>
        <dbReference type="SAM" id="Phobius"/>
    </source>
</evidence>
<feature type="compositionally biased region" description="Low complexity" evidence="1">
    <location>
        <begin position="205"/>
        <end position="220"/>
    </location>
</feature>
<evidence type="ECO:0000313" key="5">
    <source>
        <dbReference type="Proteomes" id="UP001049176"/>
    </source>
</evidence>
<evidence type="ECO:0008006" key="6">
    <source>
        <dbReference type="Google" id="ProtNLM"/>
    </source>
</evidence>
<dbReference type="AlphaFoldDB" id="A0A9P7UXA4"/>
<dbReference type="RefSeq" id="XP_043012825.1">
    <property type="nucleotide sequence ID" value="XM_043148233.1"/>
</dbReference>
<gene>
    <name evidence="4" type="ORF">E1B28_003799</name>
</gene>
<keyword evidence="2" id="KW-0812">Transmembrane</keyword>
<keyword evidence="5" id="KW-1185">Reference proteome</keyword>
<dbReference type="Proteomes" id="UP001049176">
    <property type="component" value="Chromosome 2"/>
</dbReference>
<evidence type="ECO:0000256" key="3">
    <source>
        <dbReference type="SAM" id="SignalP"/>
    </source>
</evidence>
<sequence length="312" mass="33825">MTERFIRRCSSATSCFLTLLVLCGIFSSGSVKAKQIQEDYLRNVSIANTSPEITYTPFFCNSSTSEVDCKGGWRALDVDGLTVVSTDGPSEGGVNIVPQMFFSFRASNLFMTTSPLSNVSINVTVLTGNVTVNAMANSSLGSLAVVNLQETDTTTISITYVPDLQMPARLDIGNITIMVKNDSVSSSFLPTQTLPPSISLPTVIPTSSSSNSATPTTTSDNTKKKLVAHAVGLTIGLGLGLTAVACVIYMLWRRRRRKQREDSMVAGGTIDHASASRWNRELPSLAEPGRQSMSSYLSRRATKDHKDTRWFR</sequence>